<dbReference type="Gene3D" id="1.20.120.450">
    <property type="entry name" value="dinb family like domain"/>
    <property type="match status" value="1"/>
</dbReference>
<proteinExistence type="predicted"/>
<dbReference type="NCBIfam" id="TIGR03083">
    <property type="entry name" value="maleylpyruvate isomerase family mycothiol-dependent enzyme"/>
    <property type="match status" value="1"/>
</dbReference>
<dbReference type="AlphaFoldDB" id="A0A6I3JG41"/>
<dbReference type="InterPro" id="IPR024344">
    <property type="entry name" value="MDMPI_metal-binding"/>
</dbReference>
<evidence type="ECO:0000313" key="2">
    <source>
        <dbReference type="EMBL" id="MTB97005.1"/>
    </source>
</evidence>
<reference evidence="2 3" key="1">
    <citation type="submission" date="2019-10" db="EMBL/GenBank/DDBJ databases">
        <title>Nocardioides novel species isolated from the excrement of Marmot.</title>
        <authorList>
            <person name="Zhang G."/>
        </authorList>
    </citation>
    <scope>NUCLEOTIDE SEQUENCE [LARGE SCALE GENOMIC DNA]</scope>
    <source>
        <strain evidence="3">zg-579</strain>
    </source>
</reference>
<keyword evidence="2" id="KW-0413">Isomerase</keyword>
<organism evidence="2 3">
    <name type="scientific">Nocardioides marmotae</name>
    <dbReference type="NCBI Taxonomy" id="2663857"/>
    <lineage>
        <taxon>Bacteria</taxon>
        <taxon>Bacillati</taxon>
        <taxon>Actinomycetota</taxon>
        <taxon>Actinomycetes</taxon>
        <taxon>Propionibacteriales</taxon>
        <taxon>Nocardioidaceae</taxon>
        <taxon>Nocardioides</taxon>
    </lineage>
</organism>
<protein>
    <submittedName>
        <fullName evidence="2">Maleylpyruvate isomerase family mycothiol-dependent enzyme</fullName>
    </submittedName>
</protein>
<keyword evidence="3" id="KW-1185">Reference proteome</keyword>
<feature type="domain" description="Mycothiol-dependent maleylpyruvate isomerase metal-binding" evidence="1">
    <location>
        <begin position="10"/>
        <end position="98"/>
    </location>
</feature>
<comment type="caution">
    <text evidence="2">The sequence shown here is derived from an EMBL/GenBank/DDBJ whole genome shotgun (WGS) entry which is preliminary data.</text>
</comment>
<dbReference type="Proteomes" id="UP000433406">
    <property type="component" value="Unassembled WGS sequence"/>
</dbReference>
<accession>A0A6I3JG41</accession>
<name>A0A6I3JG41_9ACTN</name>
<dbReference type="RefSeq" id="WP_154616755.1">
    <property type="nucleotide sequence ID" value="NZ_CP053660.1"/>
</dbReference>
<sequence length="212" mass="23072">MDDATAWALLADERRAFADVLERLGPDDWATPSLCAGWTVKDVVAHTMVGPTASIREVMWAMARSRFDFDTANRRLAAARAARTPAELVALVREHADSRFHPPGHDWHAPVTDLLVHRLDCLVPLGVVDPRPAAAWQEALPFLLSRRARHGFIPAGLPELTYVAPDIGWSAGSGERVEAPAEVLALAITRRPARNDELTGPGAAALAEWSRA</sequence>
<dbReference type="SUPFAM" id="SSF109854">
    <property type="entry name" value="DinB/YfiT-like putative metalloenzymes"/>
    <property type="match status" value="1"/>
</dbReference>
<dbReference type="InterPro" id="IPR034660">
    <property type="entry name" value="DinB/YfiT-like"/>
</dbReference>
<dbReference type="EMBL" id="WLCI01000019">
    <property type="protein sequence ID" value="MTB97005.1"/>
    <property type="molecule type" value="Genomic_DNA"/>
</dbReference>
<evidence type="ECO:0000313" key="3">
    <source>
        <dbReference type="Proteomes" id="UP000433406"/>
    </source>
</evidence>
<dbReference type="InterPro" id="IPR017517">
    <property type="entry name" value="Maleyloyr_isom"/>
</dbReference>
<dbReference type="GO" id="GO:0046872">
    <property type="term" value="F:metal ion binding"/>
    <property type="evidence" value="ECO:0007669"/>
    <property type="project" value="InterPro"/>
</dbReference>
<keyword evidence="2" id="KW-0670">Pyruvate</keyword>
<dbReference type="GO" id="GO:0016853">
    <property type="term" value="F:isomerase activity"/>
    <property type="evidence" value="ECO:0007669"/>
    <property type="project" value="UniProtKB-KW"/>
</dbReference>
<dbReference type="Pfam" id="PF11716">
    <property type="entry name" value="MDMPI_N"/>
    <property type="match status" value="1"/>
</dbReference>
<evidence type="ECO:0000259" key="1">
    <source>
        <dbReference type="Pfam" id="PF11716"/>
    </source>
</evidence>
<gene>
    <name evidence="2" type="ORF">GGQ22_18185</name>
</gene>